<dbReference type="InterPro" id="IPR050252">
    <property type="entry name" value="Beta/Gamma-Crystallin"/>
</dbReference>
<keyword evidence="3" id="KW-0273">Eye lens protein</keyword>
<evidence type="ECO:0000313" key="6">
    <source>
        <dbReference type="EMBL" id="KAF3843539.1"/>
    </source>
</evidence>
<evidence type="ECO:0000256" key="1">
    <source>
        <dbReference type="ARBA" id="ARBA00003689"/>
    </source>
</evidence>
<dbReference type="InterPro" id="IPR011024">
    <property type="entry name" value="G_crystallin-like"/>
</dbReference>
<dbReference type="GO" id="GO:0005212">
    <property type="term" value="F:structural constituent of eye lens"/>
    <property type="evidence" value="ECO:0007669"/>
    <property type="project" value="UniProtKB-KW"/>
</dbReference>
<accession>A0A7J5Y428</accession>
<reference evidence="6 7" key="1">
    <citation type="submission" date="2020-03" db="EMBL/GenBank/DDBJ databases">
        <title>Dissostichus mawsoni Genome sequencing and assembly.</title>
        <authorList>
            <person name="Park H."/>
        </authorList>
    </citation>
    <scope>NUCLEOTIDE SEQUENCE [LARGE SCALE GENOMIC DNA]</scope>
    <source>
        <strain evidence="6">DM0001</strain>
        <tissue evidence="6">Muscle</tissue>
    </source>
</reference>
<dbReference type="PROSITE" id="PS50915">
    <property type="entry name" value="CRYSTALLIN_BETA_GAMMA"/>
    <property type="match status" value="3"/>
</dbReference>
<protein>
    <recommendedName>
        <fullName evidence="5">Beta/gamma crystallin 'Greek key' domain-containing protein</fullName>
    </recommendedName>
</protein>
<sequence length="252" mass="29087">MENIVFYEDRDFHGKSYVCKGNSADLQGFIHRCNSVKVEAGWWVLYERNSFMGYQYVIGPGEYNDYRHWMGFNDCVRSCRIINNVKGICKLRVFDRPNFEGHSLELTENTKSIQEKWLRHQVQSCKVLEGSWILYEHPNFCGRQYMLEKGDYRHHSAWGALKSNCRQSCDSQLIGVQGGGHRAWLNLWTKRGNSDESAGFVLPDAFCGNRSETEIQRESITVSQCAPSCGRCVELQLNTFCVLRQFDLVPAV</sequence>
<feature type="domain" description="Beta/gamma crystallin 'Greek key'" evidence="5">
    <location>
        <begin position="89"/>
        <end position="129"/>
    </location>
</feature>
<dbReference type="PANTHER" id="PTHR11818:SF126">
    <property type="entry name" value="CRYSTALLIN, GAMMA MX,-LIKE 2-RELATED"/>
    <property type="match status" value="1"/>
</dbReference>
<feature type="domain" description="Beta/gamma crystallin 'Greek key'" evidence="5">
    <location>
        <begin position="41"/>
        <end position="83"/>
    </location>
</feature>
<dbReference type="GO" id="GO:0007601">
    <property type="term" value="P:visual perception"/>
    <property type="evidence" value="ECO:0007669"/>
    <property type="project" value="TreeGrafter"/>
</dbReference>
<dbReference type="EMBL" id="JAAKFY010000018">
    <property type="protein sequence ID" value="KAF3843539.1"/>
    <property type="molecule type" value="Genomic_DNA"/>
</dbReference>
<keyword evidence="7" id="KW-1185">Reference proteome</keyword>
<dbReference type="FunFam" id="2.60.20.10:FF:000001">
    <property type="entry name" value="Crystallin gamma S"/>
    <property type="match status" value="1"/>
</dbReference>
<comment type="caution">
    <text evidence="6">The sequence shown here is derived from an EMBL/GenBank/DDBJ whole genome shotgun (WGS) entry which is preliminary data.</text>
</comment>
<comment type="similarity">
    <text evidence="2">Belongs to the beta/gamma-crystallin family.</text>
</comment>
<dbReference type="SUPFAM" id="SSF49695">
    <property type="entry name" value="gamma-Crystallin-like"/>
    <property type="match status" value="1"/>
</dbReference>
<evidence type="ECO:0000256" key="2">
    <source>
        <dbReference type="ARBA" id="ARBA00009646"/>
    </source>
</evidence>
<proteinExistence type="inferred from homology"/>
<dbReference type="Pfam" id="PF00030">
    <property type="entry name" value="Crystall"/>
    <property type="match status" value="2"/>
</dbReference>
<feature type="domain" description="Beta/gamma crystallin 'Greek key'" evidence="5">
    <location>
        <begin position="130"/>
        <end position="175"/>
    </location>
</feature>
<dbReference type="GO" id="GO:0002088">
    <property type="term" value="P:lens development in camera-type eye"/>
    <property type="evidence" value="ECO:0007669"/>
    <property type="project" value="TreeGrafter"/>
</dbReference>
<dbReference type="InterPro" id="IPR001064">
    <property type="entry name" value="Beta/gamma_crystallin"/>
</dbReference>
<dbReference type="Gene3D" id="2.60.20.10">
    <property type="entry name" value="Crystallins"/>
    <property type="match status" value="2"/>
</dbReference>
<gene>
    <name evidence="6" type="ORF">F7725_002388</name>
</gene>
<dbReference type="PRINTS" id="PR01367">
    <property type="entry name" value="BGCRYSTALLIN"/>
</dbReference>
<evidence type="ECO:0000256" key="4">
    <source>
        <dbReference type="ARBA" id="ARBA00022737"/>
    </source>
</evidence>
<dbReference type="FunFam" id="2.60.20.10:FF:000003">
    <property type="entry name" value="Crystallin gamma S"/>
    <property type="match status" value="1"/>
</dbReference>
<organism evidence="6 7">
    <name type="scientific">Dissostichus mawsoni</name>
    <name type="common">Antarctic cod</name>
    <dbReference type="NCBI Taxonomy" id="36200"/>
    <lineage>
        <taxon>Eukaryota</taxon>
        <taxon>Metazoa</taxon>
        <taxon>Chordata</taxon>
        <taxon>Craniata</taxon>
        <taxon>Vertebrata</taxon>
        <taxon>Euteleostomi</taxon>
        <taxon>Actinopterygii</taxon>
        <taxon>Neopterygii</taxon>
        <taxon>Teleostei</taxon>
        <taxon>Neoteleostei</taxon>
        <taxon>Acanthomorphata</taxon>
        <taxon>Eupercaria</taxon>
        <taxon>Perciformes</taxon>
        <taxon>Notothenioidei</taxon>
        <taxon>Nototheniidae</taxon>
        <taxon>Dissostichus</taxon>
    </lineage>
</organism>
<dbReference type="OrthoDB" id="8407241at2759"/>
<dbReference type="PANTHER" id="PTHR11818">
    <property type="entry name" value="BETA/GAMMA CRYSTALLIN"/>
    <property type="match status" value="1"/>
</dbReference>
<name>A0A7J5Y428_DISMA</name>
<evidence type="ECO:0000313" key="7">
    <source>
        <dbReference type="Proteomes" id="UP000518266"/>
    </source>
</evidence>
<keyword evidence="4" id="KW-0677">Repeat</keyword>
<comment type="function">
    <text evidence="1">Crystallins are the dominant structural components of the vertebrate eye lens.</text>
</comment>
<dbReference type="AlphaFoldDB" id="A0A7J5Y428"/>
<evidence type="ECO:0000256" key="3">
    <source>
        <dbReference type="ARBA" id="ARBA00022613"/>
    </source>
</evidence>
<dbReference type="SMART" id="SM00247">
    <property type="entry name" value="XTALbg"/>
    <property type="match status" value="2"/>
</dbReference>
<evidence type="ECO:0000259" key="5">
    <source>
        <dbReference type="PROSITE" id="PS50915"/>
    </source>
</evidence>
<dbReference type="Proteomes" id="UP000518266">
    <property type="component" value="Unassembled WGS sequence"/>
</dbReference>